<proteinExistence type="predicted"/>
<protein>
    <submittedName>
        <fullName evidence="1">Uncharacterized protein</fullName>
    </submittedName>
</protein>
<dbReference type="EMBL" id="JAYMYS010000004">
    <property type="protein sequence ID" value="KAK7397372.1"/>
    <property type="molecule type" value="Genomic_DNA"/>
</dbReference>
<keyword evidence="2" id="KW-1185">Reference proteome</keyword>
<sequence length="84" mass="9704">MGKSIRELGVREAHVSEILFTPKPNIGQTQPHSHNFPYMQLPVLAFATWAIHLFPKITLYKVPSRFLYLHEHTHQVDVCIVQSI</sequence>
<evidence type="ECO:0000313" key="2">
    <source>
        <dbReference type="Proteomes" id="UP001386955"/>
    </source>
</evidence>
<dbReference type="AlphaFoldDB" id="A0AAN9SJN0"/>
<reference evidence="1 2" key="1">
    <citation type="submission" date="2024-01" db="EMBL/GenBank/DDBJ databases">
        <title>The genomes of 5 underutilized Papilionoideae crops provide insights into root nodulation and disease resistanc.</title>
        <authorList>
            <person name="Jiang F."/>
        </authorList>
    </citation>
    <scope>NUCLEOTIDE SEQUENCE [LARGE SCALE GENOMIC DNA]</scope>
    <source>
        <strain evidence="1">DUOXIRENSHENG_FW03</strain>
        <tissue evidence="1">Leaves</tissue>
    </source>
</reference>
<evidence type="ECO:0000313" key="1">
    <source>
        <dbReference type="EMBL" id="KAK7397372.1"/>
    </source>
</evidence>
<dbReference type="Proteomes" id="UP001386955">
    <property type="component" value="Unassembled WGS sequence"/>
</dbReference>
<accession>A0AAN9SJN0</accession>
<comment type="caution">
    <text evidence="1">The sequence shown here is derived from an EMBL/GenBank/DDBJ whole genome shotgun (WGS) entry which is preliminary data.</text>
</comment>
<organism evidence="1 2">
    <name type="scientific">Psophocarpus tetragonolobus</name>
    <name type="common">Winged bean</name>
    <name type="synonym">Dolichos tetragonolobus</name>
    <dbReference type="NCBI Taxonomy" id="3891"/>
    <lineage>
        <taxon>Eukaryota</taxon>
        <taxon>Viridiplantae</taxon>
        <taxon>Streptophyta</taxon>
        <taxon>Embryophyta</taxon>
        <taxon>Tracheophyta</taxon>
        <taxon>Spermatophyta</taxon>
        <taxon>Magnoliopsida</taxon>
        <taxon>eudicotyledons</taxon>
        <taxon>Gunneridae</taxon>
        <taxon>Pentapetalae</taxon>
        <taxon>rosids</taxon>
        <taxon>fabids</taxon>
        <taxon>Fabales</taxon>
        <taxon>Fabaceae</taxon>
        <taxon>Papilionoideae</taxon>
        <taxon>50 kb inversion clade</taxon>
        <taxon>NPAAA clade</taxon>
        <taxon>indigoferoid/millettioid clade</taxon>
        <taxon>Phaseoleae</taxon>
        <taxon>Psophocarpus</taxon>
    </lineage>
</organism>
<gene>
    <name evidence="1" type="ORF">VNO78_18542</name>
</gene>
<name>A0AAN9SJN0_PSOTE</name>